<dbReference type="RefSeq" id="WP_281806711.1">
    <property type="nucleotide sequence ID" value="NZ_BSEC01000005.1"/>
</dbReference>
<protein>
    <submittedName>
        <fullName evidence="2">Uncharacterized protein</fullName>
    </submittedName>
</protein>
<evidence type="ECO:0000256" key="1">
    <source>
        <dbReference type="SAM" id="MobiDB-lite"/>
    </source>
</evidence>
<dbReference type="Proteomes" id="UP001144323">
    <property type="component" value="Unassembled WGS sequence"/>
</dbReference>
<organism evidence="2 3">
    <name type="scientific">Methylocystis echinoides</name>
    <dbReference type="NCBI Taxonomy" id="29468"/>
    <lineage>
        <taxon>Bacteria</taxon>
        <taxon>Pseudomonadati</taxon>
        <taxon>Pseudomonadota</taxon>
        <taxon>Alphaproteobacteria</taxon>
        <taxon>Hyphomicrobiales</taxon>
        <taxon>Methylocystaceae</taxon>
        <taxon>Methylocystis</taxon>
    </lineage>
</organism>
<dbReference type="SUPFAM" id="SSF56349">
    <property type="entry name" value="DNA breaking-rejoining enzymes"/>
    <property type="match status" value="1"/>
</dbReference>
<reference evidence="2" key="1">
    <citation type="journal article" date="2023" name="Int. J. Syst. Evol. Microbiol.">
        <title>Methylocystis iwaonis sp. nov., a type II methane-oxidizing bacterium from surface soil of a rice paddy field in Japan, and emended description of the genus Methylocystis (ex Whittenbury et al. 1970) Bowman et al. 1993.</title>
        <authorList>
            <person name="Kaise H."/>
            <person name="Sawadogo J.B."/>
            <person name="Alam M.S."/>
            <person name="Ueno C."/>
            <person name="Dianou D."/>
            <person name="Shinjo R."/>
            <person name="Asakawa S."/>
        </authorList>
    </citation>
    <scope>NUCLEOTIDE SEQUENCE</scope>
    <source>
        <strain evidence="2">LMG27198</strain>
    </source>
</reference>
<accession>A0A9W6GZ30</accession>
<feature type="region of interest" description="Disordered" evidence="1">
    <location>
        <begin position="78"/>
        <end position="108"/>
    </location>
</feature>
<comment type="caution">
    <text evidence="2">The sequence shown here is derived from an EMBL/GenBank/DDBJ whole genome shotgun (WGS) entry which is preliminary data.</text>
</comment>
<feature type="compositionally biased region" description="Polar residues" evidence="1">
    <location>
        <begin position="98"/>
        <end position="108"/>
    </location>
</feature>
<dbReference type="AlphaFoldDB" id="A0A9W6GZ30"/>
<keyword evidence="3" id="KW-1185">Reference proteome</keyword>
<dbReference type="EMBL" id="BSEC01000005">
    <property type="protein sequence ID" value="GLI95741.1"/>
    <property type="molecule type" value="Genomic_DNA"/>
</dbReference>
<evidence type="ECO:0000313" key="3">
    <source>
        <dbReference type="Proteomes" id="UP001144323"/>
    </source>
</evidence>
<evidence type="ECO:0000313" key="2">
    <source>
        <dbReference type="EMBL" id="GLI95741.1"/>
    </source>
</evidence>
<dbReference type="GO" id="GO:0003677">
    <property type="term" value="F:DNA binding"/>
    <property type="evidence" value="ECO:0007669"/>
    <property type="project" value="InterPro"/>
</dbReference>
<proteinExistence type="predicted"/>
<dbReference type="InterPro" id="IPR011010">
    <property type="entry name" value="DNA_brk_join_enz"/>
</dbReference>
<name>A0A9W6GZ30_9HYPH</name>
<sequence>MKCPAPHNLEAAYLDGCGLSGDLKGPLFRTIGRGSGQLTASPFPQANAYVMIRHRATAADIKTKIGNHSFRATGITASKMAAPSKKPPPWRTTPRRAQPSSMTGGATR</sequence>
<gene>
    <name evidence="2" type="ORF">LMG27198_47330</name>
</gene>